<evidence type="ECO:0000313" key="2">
    <source>
        <dbReference type="Proteomes" id="UP000075420"/>
    </source>
</evidence>
<organism evidence="1 2">
    <name type="scientific">Sorangium cellulosum</name>
    <name type="common">Polyangium cellulosum</name>
    <dbReference type="NCBI Taxonomy" id="56"/>
    <lineage>
        <taxon>Bacteria</taxon>
        <taxon>Pseudomonadati</taxon>
        <taxon>Myxococcota</taxon>
        <taxon>Polyangia</taxon>
        <taxon>Polyangiales</taxon>
        <taxon>Polyangiaceae</taxon>
        <taxon>Sorangium</taxon>
    </lineage>
</organism>
<dbReference type="Pfam" id="PF07586">
    <property type="entry name" value="HXXSHH"/>
    <property type="match status" value="1"/>
</dbReference>
<dbReference type="InterPro" id="IPR006311">
    <property type="entry name" value="TAT_signal"/>
</dbReference>
<evidence type="ECO:0000313" key="1">
    <source>
        <dbReference type="EMBL" id="KYF56397.1"/>
    </source>
</evidence>
<reference evidence="1 2" key="1">
    <citation type="submission" date="2014-02" db="EMBL/GenBank/DDBJ databases">
        <title>The small core and large imbalanced accessory genome model reveals a collaborative survival strategy of Sorangium cellulosum strains in nature.</title>
        <authorList>
            <person name="Han K."/>
            <person name="Peng R."/>
            <person name="Blom J."/>
            <person name="Li Y.-Z."/>
        </authorList>
    </citation>
    <scope>NUCLEOTIDE SEQUENCE [LARGE SCALE GENOMIC DNA]</scope>
    <source>
        <strain evidence="1 2">So0157-25</strain>
    </source>
</reference>
<dbReference type="InterPro" id="IPR011447">
    <property type="entry name" value="DUF1552"/>
</dbReference>
<gene>
    <name evidence="1" type="ORF">BE08_29765</name>
</gene>
<name>A0A150PL07_SORCE</name>
<proteinExistence type="predicted"/>
<dbReference type="EMBL" id="JELY01001257">
    <property type="protein sequence ID" value="KYF56397.1"/>
    <property type="molecule type" value="Genomic_DNA"/>
</dbReference>
<comment type="caution">
    <text evidence="1">The sequence shown here is derived from an EMBL/GenBank/DDBJ whole genome shotgun (WGS) entry which is preliminary data.</text>
</comment>
<protein>
    <submittedName>
        <fullName evidence="1">Uncharacterized protein</fullName>
    </submittedName>
</protein>
<dbReference type="PROSITE" id="PS51318">
    <property type="entry name" value="TAT"/>
    <property type="match status" value="1"/>
</dbReference>
<dbReference type="AlphaFoldDB" id="A0A150PL07"/>
<dbReference type="Proteomes" id="UP000075420">
    <property type="component" value="Unassembled WGS sequence"/>
</dbReference>
<sequence>MKISRRALLRGAGVVVALPLLDAMRPRRASAAPEDAPKRFVAFFAPNGTDPGAWHPRSEGTLSPDGLTPCLVDMKGFAAEREWPAGDPIWQDVTMVSGVDHQVICSEIHSPAMALCAHTDGGGQSVPRKATLDQVLADHIAAGTPYRSLNLSPTGDTAVTQGFISFRDGGEVEDAFRDPARLFDTLFSNLGNPNAEMENIRRRRASVLDWVREDAKRLNQRLGAADRARVEQHLTSVFELERQIQSTTASGCAVPGKPERGLDLHGKFKQMIDLGLLALSCDLTRVLVLQYSNSWGLDFAGYDLPDGVGTWSDHFISHKLGDRDRATDLDGLPQAEAMRIANARVVQTSRFKVRRFAYLLNAMKAAATPTGNLLDESLVLYTSENGDGDSHGRKNMPIMLAGHVGGFKTGRVVKAANAPPTGALHCSIINYFGVEMAKYGDPASGPIAGL</sequence>
<accession>A0A150PL07</accession>